<evidence type="ECO:0000256" key="7">
    <source>
        <dbReference type="RuleBase" id="RU003792"/>
    </source>
</evidence>
<dbReference type="InterPro" id="IPR020094">
    <property type="entry name" value="TruA/RsuA/RluB/E/F_N"/>
</dbReference>
<dbReference type="EC" id="5.4.99.12" evidence="4"/>
<comment type="caution">
    <text evidence="9">The sequence shown here is derived from an EMBL/GenBank/DDBJ whole genome shotgun (WGS) entry which is preliminary data.</text>
</comment>
<comment type="caution">
    <text evidence="4">Lacks conserved residue(s) required for the propagation of feature annotation.</text>
</comment>
<keyword evidence="10" id="KW-1185">Reference proteome</keyword>
<evidence type="ECO:0000256" key="4">
    <source>
        <dbReference type="HAMAP-Rule" id="MF_00171"/>
    </source>
</evidence>
<dbReference type="Gene3D" id="3.30.70.580">
    <property type="entry name" value="Pseudouridine synthase I, catalytic domain, N-terminal subdomain"/>
    <property type="match status" value="1"/>
</dbReference>
<dbReference type="AlphaFoldDB" id="A0A511X1R8"/>
<evidence type="ECO:0000256" key="1">
    <source>
        <dbReference type="ARBA" id="ARBA00009375"/>
    </source>
</evidence>
<evidence type="ECO:0000256" key="6">
    <source>
        <dbReference type="PIRSR" id="PIRSR001430-2"/>
    </source>
</evidence>
<gene>
    <name evidence="4 9" type="primary">truA</name>
    <name evidence="9" type="ORF">HAL01_13630</name>
</gene>
<accession>A0A511X1R8</accession>
<feature type="active site" description="Nucleophile" evidence="4 5">
    <location>
        <position position="55"/>
    </location>
</feature>
<proteinExistence type="inferred from homology"/>
<comment type="similarity">
    <text evidence="1 4 7">Belongs to the tRNA pseudouridine synthase TruA family.</text>
</comment>
<dbReference type="GO" id="GO:0031119">
    <property type="term" value="P:tRNA pseudouridine synthesis"/>
    <property type="evidence" value="ECO:0007669"/>
    <property type="project" value="UniProtKB-UniRule"/>
</dbReference>
<comment type="subunit">
    <text evidence="4">Homodimer.</text>
</comment>
<dbReference type="InterPro" id="IPR020097">
    <property type="entry name" value="PsdUridine_synth_TruA_a/b_dom"/>
</dbReference>
<dbReference type="STRING" id="442899.SAMN05720591_1155"/>
<evidence type="ECO:0000259" key="8">
    <source>
        <dbReference type="Pfam" id="PF01416"/>
    </source>
</evidence>
<keyword evidence="3 4" id="KW-0413">Isomerase</keyword>
<sequence>MRKMRYLALMSYDGTNYHGYQIQPDQRTIQQEVEAVLKRMHKGQTIKIVASGRTDAGVHALGQAFHFDSDLDIPEIRWVRALNAQLPEDIVVLSVIGVSGDFHARFDVAEKWYDYHIYNSAIADPFKRHYSAHVSHPLNIGAMQKACEYLVGTHDFTAFCATNSNVTDSKVRTIYQATCKKTADNMIVFSVSGNGFLYNMVRIIVGTLIDIGYGRKSPTVIKEALVTLDRNTLGKTAPAKGLYLKKVVYNKN</sequence>
<dbReference type="GO" id="GO:0003723">
    <property type="term" value="F:RNA binding"/>
    <property type="evidence" value="ECO:0007669"/>
    <property type="project" value="InterPro"/>
</dbReference>
<dbReference type="NCBIfam" id="TIGR00071">
    <property type="entry name" value="hisT_truA"/>
    <property type="match status" value="1"/>
</dbReference>
<dbReference type="Gene3D" id="3.30.70.660">
    <property type="entry name" value="Pseudouridine synthase I, catalytic domain, C-terminal subdomain"/>
    <property type="match status" value="1"/>
</dbReference>
<feature type="domain" description="Pseudouridine synthase I TruA alpha/beta" evidence="8">
    <location>
        <begin position="8"/>
        <end position="107"/>
    </location>
</feature>
<dbReference type="InterPro" id="IPR020095">
    <property type="entry name" value="PsdUridine_synth_TruA_C"/>
</dbReference>
<dbReference type="PIRSF" id="PIRSF001430">
    <property type="entry name" value="tRNA_psdUrid_synth"/>
    <property type="match status" value="1"/>
</dbReference>
<dbReference type="Pfam" id="PF01416">
    <property type="entry name" value="PseudoU_synth_1"/>
    <property type="match status" value="2"/>
</dbReference>
<keyword evidence="2 4" id="KW-0819">tRNA processing</keyword>
<reference evidence="9 10" key="1">
    <citation type="submission" date="2019-07" db="EMBL/GenBank/DDBJ databases">
        <title>Whole genome shotgun sequence of Halolactibacillus alkaliphilus NBRC 103919.</title>
        <authorList>
            <person name="Hosoyama A."/>
            <person name="Uohara A."/>
            <person name="Ohji S."/>
            <person name="Ichikawa N."/>
        </authorList>
    </citation>
    <scope>NUCLEOTIDE SEQUENCE [LARGE SCALE GENOMIC DNA]</scope>
    <source>
        <strain evidence="9 10">NBRC 103919</strain>
    </source>
</reference>
<feature type="binding site" evidence="4 6">
    <location>
        <position position="113"/>
    </location>
    <ligand>
        <name>substrate</name>
    </ligand>
</feature>
<comment type="catalytic activity">
    <reaction evidence="4 7">
        <text>uridine(38/39/40) in tRNA = pseudouridine(38/39/40) in tRNA</text>
        <dbReference type="Rhea" id="RHEA:22376"/>
        <dbReference type="Rhea" id="RHEA-COMP:10085"/>
        <dbReference type="Rhea" id="RHEA-COMP:10087"/>
        <dbReference type="ChEBI" id="CHEBI:65314"/>
        <dbReference type="ChEBI" id="CHEBI:65315"/>
        <dbReference type="EC" id="5.4.99.12"/>
    </reaction>
</comment>
<evidence type="ECO:0000313" key="10">
    <source>
        <dbReference type="Proteomes" id="UP000321400"/>
    </source>
</evidence>
<feature type="domain" description="Pseudouridine synthase I TruA alpha/beta" evidence="8">
    <location>
        <begin position="146"/>
        <end position="250"/>
    </location>
</feature>
<dbReference type="Proteomes" id="UP000321400">
    <property type="component" value="Unassembled WGS sequence"/>
</dbReference>
<organism evidence="9 10">
    <name type="scientific">Halolactibacillus alkaliphilus</name>
    <dbReference type="NCBI Taxonomy" id="442899"/>
    <lineage>
        <taxon>Bacteria</taxon>
        <taxon>Bacillati</taxon>
        <taxon>Bacillota</taxon>
        <taxon>Bacilli</taxon>
        <taxon>Bacillales</taxon>
        <taxon>Bacillaceae</taxon>
        <taxon>Halolactibacillus</taxon>
    </lineage>
</organism>
<comment type="function">
    <text evidence="4">Formation of pseudouridine at positions 38, 39 and 40 in the anticodon stem and loop of transfer RNAs.</text>
</comment>
<evidence type="ECO:0000256" key="5">
    <source>
        <dbReference type="PIRSR" id="PIRSR001430-1"/>
    </source>
</evidence>
<dbReference type="EMBL" id="BJYE01000015">
    <property type="protein sequence ID" value="GEN56899.1"/>
    <property type="molecule type" value="Genomic_DNA"/>
</dbReference>
<dbReference type="SUPFAM" id="SSF55120">
    <property type="entry name" value="Pseudouridine synthase"/>
    <property type="match status" value="1"/>
</dbReference>
<dbReference type="CDD" id="cd02570">
    <property type="entry name" value="PseudoU_synth_EcTruA"/>
    <property type="match status" value="1"/>
</dbReference>
<protein>
    <recommendedName>
        <fullName evidence="4">tRNA pseudouridine synthase A</fullName>
        <ecNumber evidence="4">5.4.99.12</ecNumber>
    </recommendedName>
    <alternativeName>
        <fullName evidence="4">tRNA pseudouridine(38-40) synthase</fullName>
    </alternativeName>
    <alternativeName>
        <fullName evidence="4">tRNA pseudouridylate synthase I</fullName>
    </alternativeName>
    <alternativeName>
        <fullName evidence="4">tRNA-uridine isomerase I</fullName>
    </alternativeName>
</protein>
<evidence type="ECO:0000256" key="3">
    <source>
        <dbReference type="ARBA" id="ARBA00023235"/>
    </source>
</evidence>
<dbReference type="InterPro" id="IPR020103">
    <property type="entry name" value="PsdUridine_synth_cat_dom_sf"/>
</dbReference>
<dbReference type="PANTHER" id="PTHR11142:SF0">
    <property type="entry name" value="TRNA PSEUDOURIDINE SYNTHASE-LIKE 1"/>
    <property type="match status" value="1"/>
</dbReference>
<dbReference type="HAMAP" id="MF_00171">
    <property type="entry name" value="TruA"/>
    <property type="match status" value="1"/>
</dbReference>
<name>A0A511X1R8_9BACI</name>
<dbReference type="GO" id="GO:0160147">
    <property type="term" value="F:tRNA pseudouridine(38-40) synthase activity"/>
    <property type="evidence" value="ECO:0007669"/>
    <property type="project" value="UniProtKB-EC"/>
</dbReference>
<evidence type="ECO:0000313" key="9">
    <source>
        <dbReference type="EMBL" id="GEN56899.1"/>
    </source>
</evidence>
<dbReference type="FunFam" id="3.30.70.580:FF:000001">
    <property type="entry name" value="tRNA pseudouridine synthase A"/>
    <property type="match status" value="1"/>
</dbReference>
<dbReference type="InterPro" id="IPR001406">
    <property type="entry name" value="PsdUridine_synth_TruA"/>
</dbReference>
<dbReference type="PANTHER" id="PTHR11142">
    <property type="entry name" value="PSEUDOURIDYLATE SYNTHASE"/>
    <property type="match status" value="1"/>
</dbReference>
<evidence type="ECO:0000256" key="2">
    <source>
        <dbReference type="ARBA" id="ARBA00022694"/>
    </source>
</evidence>